<sequence length="208" mass="23223">MAVKVLNNPLLVHLVNSLRPKSVKPFEFRVTLKEIGKLSLPFLLEGFKLNTKTVLTWKGNYEFGFLKEDNFVVLAVLRASLPMAEGMLEVLKNGVAGFVGAKRDEKNLKSCIYYKRYPPLEGKTVIIPDPMLATGSTIELVLEEVLKEDPKRVITLHCVASPEGIKRITERFPKVEVYTIAIDQGLDENGFIVPGLGDAGDRAFNTEY</sequence>
<dbReference type="Gene3D" id="3.40.50.2020">
    <property type="match status" value="1"/>
</dbReference>
<keyword evidence="2" id="KW-0328">Glycosyltransferase</keyword>
<dbReference type="Pfam" id="PF14681">
    <property type="entry name" value="UPRTase"/>
    <property type="match status" value="1"/>
</dbReference>
<evidence type="ECO:0000259" key="1">
    <source>
        <dbReference type="Pfam" id="PF14681"/>
    </source>
</evidence>
<comment type="caution">
    <text evidence="2">The sequence shown here is derived from an EMBL/GenBank/DDBJ whole genome shotgun (WGS) entry which is preliminary data.</text>
</comment>
<feature type="domain" description="Phosphoribosyltransferase" evidence="1">
    <location>
        <begin position="5"/>
        <end position="206"/>
    </location>
</feature>
<gene>
    <name evidence="2" type="ORF">EYH37_05845</name>
</gene>
<proteinExistence type="predicted"/>
<dbReference type="Proteomes" id="UP000606463">
    <property type="component" value="Unassembled WGS sequence"/>
</dbReference>
<dbReference type="EC" id="2.4.2.9" evidence="2"/>
<dbReference type="GO" id="GO:0004845">
    <property type="term" value="F:uracil phosphoribosyltransferase activity"/>
    <property type="evidence" value="ECO:0007669"/>
    <property type="project" value="UniProtKB-EC"/>
</dbReference>
<evidence type="ECO:0000313" key="2">
    <source>
        <dbReference type="EMBL" id="HIP98860.1"/>
    </source>
</evidence>
<dbReference type="NCBIfam" id="NF001097">
    <property type="entry name" value="PRK00129.1"/>
    <property type="match status" value="1"/>
</dbReference>
<protein>
    <submittedName>
        <fullName evidence="2">Uracil phosphoribosyltransferase</fullName>
        <ecNumber evidence="2">2.4.2.9</ecNumber>
    </submittedName>
</protein>
<dbReference type="InterPro" id="IPR000836">
    <property type="entry name" value="PRTase_dom"/>
</dbReference>
<dbReference type="InterPro" id="IPR029057">
    <property type="entry name" value="PRTase-like"/>
</dbReference>
<reference evidence="2" key="1">
    <citation type="journal article" date="2020" name="ISME J.">
        <title>Gammaproteobacteria mediating utilization of methyl-, sulfur- and petroleum organic compounds in deep ocean hydrothermal plumes.</title>
        <authorList>
            <person name="Zhou Z."/>
            <person name="Liu Y."/>
            <person name="Pan J."/>
            <person name="Cron B.R."/>
            <person name="Toner B.M."/>
            <person name="Anantharaman K."/>
            <person name="Breier J.A."/>
            <person name="Dick G.J."/>
            <person name="Li M."/>
        </authorList>
    </citation>
    <scope>NUCLEOTIDE SEQUENCE</scope>
    <source>
        <strain evidence="2">SZUA-1501</strain>
    </source>
</reference>
<dbReference type="EMBL" id="DQVE01000056">
    <property type="protein sequence ID" value="HIP98860.1"/>
    <property type="molecule type" value="Genomic_DNA"/>
</dbReference>
<evidence type="ECO:0000313" key="3">
    <source>
        <dbReference type="Proteomes" id="UP000606463"/>
    </source>
</evidence>
<organism evidence="2 3">
    <name type="scientific">Aquifex aeolicus</name>
    <dbReference type="NCBI Taxonomy" id="63363"/>
    <lineage>
        <taxon>Bacteria</taxon>
        <taxon>Pseudomonadati</taxon>
        <taxon>Aquificota</taxon>
        <taxon>Aquificia</taxon>
        <taxon>Aquificales</taxon>
        <taxon>Aquificaceae</taxon>
        <taxon>Aquifex</taxon>
    </lineage>
</organism>
<name>A0A9D1CFG3_AQUAO</name>
<keyword evidence="2" id="KW-0808">Transferase</keyword>
<dbReference type="CDD" id="cd06223">
    <property type="entry name" value="PRTases_typeI"/>
    <property type="match status" value="1"/>
</dbReference>
<dbReference type="SUPFAM" id="SSF53271">
    <property type="entry name" value="PRTase-like"/>
    <property type="match status" value="1"/>
</dbReference>
<accession>A0A9D1CFG3</accession>
<dbReference type="AlphaFoldDB" id="A0A9D1CFG3"/>